<dbReference type="SUPFAM" id="SSF75217">
    <property type="entry name" value="alpha/beta knot"/>
    <property type="match status" value="1"/>
</dbReference>
<dbReference type="PANTHER" id="PTHR46417">
    <property type="entry name" value="TRNA (GUANINE-N(1)-)-METHYLTRANSFERASE"/>
    <property type="match status" value="1"/>
</dbReference>
<sequence length="220" mass="25010">MFETITASSILKRAREKKIIKIKLVNIRDFTKDKHKIVDDKPYGGGKGMILKVDVLVNALETIKPKPYTVLLSPSGKKYDQQKAVFFSRKKRLSIICGHYEGTDARIEKYVDEVISIGDFILTGGEIAAMAVVDSVARLIPDVIHPESLKSESFSLGSPREAWGNLEYPQYTRPANFRGLKIPKILLSGNHQQISDWRRKQAAKRTRKYRPDLIKIDKNK</sequence>
<evidence type="ECO:0000313" key="19">
    <source>
        <dbReference type="EMBL" id="KKS03940.1"/>
    </source>
</evidence>
<dbReference type="InterPro" id="IPR029026">
    <property type="entry name" value="tRNA_m1G_MTases_N"/>
</dbReference>
<comment type="catalytic activity">
    <reaction evidence="14 15 17">
        <text>guanosine(37) in tRNA + S-adenosyl-L-methionine = N(1)-methylguanosine(37) in tRNA + S-adenosyl-L-homocysteine + H(+)</text>
        <dbReference type="Rhea" id="RHEA:36899"/>
        <dbReference type="Rhea" id="RHEA-COMP:10145"/>
        <dbReference type="Rhea" id="RHEA-COMP:10147"/>
        <dbReference type="ChEBI" id="CHEBI:15378"/>
        <dbReference type="ChEBI" id="CHEBI:57856"/>
        <dbReference type="ChEBI" id="CHEBI:59789"/>
        <dbReference type="ChEBI" id="CHEBI:73542"/>
        <dbReference type="ChEBI" id="CHEBI:74269"/>
        <dbReference type="EC" id="2.1.1.228"/>
    </reaction>
</comment>
<evidence type="ECO:0000256" key="3">
    <source>
        <dbReference type="ARBA" id="ARBA00007630"/>
    </source>
</evidence>
<dbReference type="GO" id="GO:0052906">
    <property type="term" value="F:tRNA (guanine(37)-N1)-methyltransferase activity"/>
    <property type="evidence" value="ECO:0007669"/>
    <property type="project" value="UniProtKB-UniRule"/>
</dbReference>
<comment type="subcellular location">
    <subcellularLocation>
        <location evidence="2 15 17">Cytoplasm</location>
    </subcellularLocation>
</comment>
<evidence type="ECO:0000256" key="16">
    <source>
        <dbReference type="PIRSR" id="PIRSR000386-1"/>
    </source>
</evidence>
<dbReference type="PIRSF" id="PIRSF000386">
    <property type="entry name" value="tRNA_mtase"/>
    <property type="match status" value="1"/>
</dbReference>
<organism evidence="19 20">
    <name type="scientific">Candidatus Curtissbacteria bacterium GW2011_GWA2_41_24</name>
    <dbReference type="NCBI Taxonomy" id="1618411"/>
    <lineage>
        <taxon>Bacteria</taxon>
        <taxon>Candidatus Curtissiibacteriota</taxon>
    </lineage>
</organism>
<evidence type="ECO:0000256" key="6">
    <source>
        <dbReference type="ARBA" id="ARBA00014679"/>
    </source>
</evidence>
<evidence type="ECO:0000256" key="5">
    <source>
        <dbReference type="ARBA" id="ARBA00012807"/>
    </source>
</evidence>
<comment type="function">
    <text evidence="1 15 17">Specifically methylates guanosine-37 in various tRNAs.</text>
</comment>
<feature type="binding site" evidence="15 16">
    <location>
        <begin position="117"/>
        <end position="122"/>
    </location>
    <ligand>
        <name>S-adenosyl-L-methionine</name>
        <dbReference type="ChEBI" id="CHEBI:59789"/>
    </ligand>
</feature>
<evidence type="ECO:0000256" key="11">
    <source>
        <dbReference type="ARBA" id="ARBA00022694"/>
    </source>
</evidence>
<dbReference type="AlphaFoldDB" id="A0A0G0VSS7"/>
<evidence type="ECO:0000256" key="4">
    <source>
        <dbReference type="ARBA" id="ARBA00011738"/>
    </source>
</evidence>
<accession>A0A0G0VSS7</accession>
<evidence type="ECO:0000256" key="17">
    <source>
        <dbReference type="RuleBase" id="RU003464"/>
    </source>
</evidence>
<dbReference type="PATRIC" id="fig|1618411.3.peg.744"/>
<comment type="caution">
    <text evidence="19">The sequence shown here is derived from an EMBL/GenBank/DDBJ whole genome shotgun (WGS) entry which is preliminary data.</text>
</comment>
<proteinExistence type="inferred from homology"/>
<keyword evidence="9 15" id="KW-0808">Transferase</keyword>
<reference evidence="19 20" key="1">
    <citation type="journal article" date="2015" name="Nature">
        <title>rRNA introns, odd ribosomes, and small enigmatic genomes across a large radiation of phyla.</title>
        <authorList>
            <person name="Brown C.T."/>
            <person name="Hug L.A."/>
            <person name="Thomas B.C."/>
            <person name="Sharon I."/>
            <person name="Castelle C.J."/>
            <person name="Singh A."/>
            <person name="Wilkins M.J."/>
            <person name="Williams K.H."/>
            <person name="Banfield J.F."/>
        </authorList>
    </citation>
    <scope>NUCLEOTIDE SEQUENCE [LARGE SCALE GENOMIC DNA]</scope>
</reference>
<dbReference type="GO" id="GO:0005829">
    <property type="term" value="C:cytosol"/>
    <property type="evidence" value="ECO:0007669"/>
    <property type="project" value="TreeGrafter"/>
</dbReference>
<evidence type="ECO:0000259" key="18">
    <source>
        <dbReference type="Pfam" id="PF01746"/>
    </source>
</evidence>
<dbReference type="EMBL" id="LCBC01000012">
    <property type="protein sequence ID" value="KKS03940.1"/>
    <property type="molecule type" value="Genomic_DNA"/>
</dbReference>
<dbReference type="InterPro" id="IPR002649">
    <property type="entry name" value="tRNA_m1G_MeTrfase_TrmD"/>
</dbReference>
<evidence type="ECO:0000256" key="12">
    <source>
        <dbReference type="ARBA" id="ARBA00029736"/>
    </source>
</evidence>
<dbReference type="Gene3D" id="1.10.1270.20">
    <property type="entry name" value="tRNA(m1g37)methyltransferase, domain 2"/>
    <property type="match status" value="1"/>
</dbReference>
<dbReference type="NCBIfam" id="NF000648">
    <property type="entry name" value="PRK00026.1"/>
    <property type="match status" value="1"/>
</dbReference>
<evidence type="ECO:0000256" key="9">
    <source>
        <dbReference type="ARBA" id="ARBA00022679"/>
    </source>
</evidence>
<dbReference type="NCBIfam" id="TIGR00088">
    <property type="entry name" value="trmD"/>
    <property type="match status" value="1"/>
</dbReference>
<dbReference type="InterPro" id="IPR016009">
    <property type="entry name" value="tRNA_MeTrfase_TRMD/TRM10"/>
</dbReference>
<keyword evidence="10 15" id="KW-0949">S-adenosyl-L-methionine</keyword>
<dbReference type="Pfam" id="PF01746">
    <property type="entry name" value="tRNA_m1G_MT"/>
    <property type="match status" value="1"/>
</dbReference>
<feature type="domain" description="tRNA methyltransferase TRMD/TRM10-type" evidence="18">
    <location>
        <begin position="1"/>
        <end position="215"/>
    </location>
</feature>
<name>A0A0G0VSS7_9BACT</name>
<evidence type="ECO:0000256" key="8">
    <source>
        <dbReference type="ARBA" id="ARBA00022603"/>
    </source>
</evidence>
<comment type="similarity">
    <text evidence="3 15 17">Belongs to the RNA methyltransferase TrmD family.</text>
</comment>
<evidence type="ECO:0000256" key="2">
    <source>
        <dbReference type="ARBA" id="ARBA00004496"/>
    </source>
</evidence>
<gene>
    <name evidence="15" type="primary">trmD</name>
    <name evidence="19" type="ORF">UU56_C0012G0014</name>
</gene>
<dbReference type="HAMAP" id="MF_00605">
    <property type="entry name" value="TrmD"/>
    <property type="match status" value="1"/>
</dbReference>
<protein>
    <recommendedName>
        <fullName evidence="6 15">tRNA (guanine-N(1)-)-methyltransferase</fullName>
        <ecNumber evidence="5 15">2.1.1.228</ecNumber>
    </recommendedName>
    <alternativeName>
        <fullName evidence="12 15">M1G-methyltransferase</fullName>
    </alternativeName>
    <alternativeName>
        <fullName evidence="13 15">tRNA [GM37] methyltransferase</fullName>
    </alternativeName>
</protein>
<dbReference type="InterPro" id="IPR029028">
    <property type="entry name" value="Alpha/beta_knot_MTases"/>
</dbReference>
<keyword evidence="7 15" id="KW-0963">Cytoplasm</keyword>
<dbReference type="Proteomes" id="UP000034493">
    <property type="component" value="Unassembled WGS sequence"/>
</dbReference>
<keyword evidence="11 15" id="KW-0819">tRNA processing</keyword>
<dbReference type="InterPro" id="IPR023148">
    <property type="entry name" value="tRNA_m1G_MeTrfase_C_sf"/>
</dbReference>
<keyword evidence="8 15" id="KW-0489">Methyltransferase</keyword>
<dbReference type="EC" id="2.1.1.228" evidence="5 15"/>
<evidence type="ECO:0000256" key="14">
    <source>
        <dbReference type="ARBA" id="ARBA00047783"/>
    </source>
</evidence>
<feature type="binding site" evidence="15 16">
    <location>
        <position position="98"/>
    </location>
    <ligand>
        <name>S-adenosyl-L-methionine</name>
        <dbReference type="ChEBI" id="CHEBI:59789"/>
    </ligand>
</feature>
<dbReference type="PANTHER" id="PTHR46417:SF1">
    <property type="entry name" value="TRNA (GUANINE-N(1)-)-METHYLTRANSFERASE"/>
    <property type="match status" value="1"/>
</dbReference>
<comment type="subunit">
    <text evidence="4 15 17">Homodimer.</text>
</comment>
<dbReference type="Gene3D" id="3.40.1280.10">
    <property type="match status" value="1"/>
</dbReference>
<evidence type="ECO:0000256" key="13">
    <source>
        <dbReference type="ARBA" id="ARBA00033392"/>
    </source>
</evidence>
<evidence type="ECO:0000256" key="15">
    <source>
        <dbReference type="HAMAP-Rule" id="MF_00605"/>
    </source>
</evidence>
<evidence type="ECO:0000256" key="1">
    <source>
        <dbReference type="ARBA" id="ARBA00002634"/>
    </source>
</evidence>
<dbReference type="CDD" id="cd18080">
    <property type="entry name" value="TrmD-like"/>
    <property type="match status" value="1"/>
</dbReference>
<dbReference type="GO" id="GO:0002939">
    <property type="term" value="P:tRNA N1-guanine methylation"/>
    <property type="evidence" value="ECO:0007669"/>
    <property type="project" value="TreeGrafter"/>
</dbReference>
<evidence type="ECO:0000256" key="7">
    <source>
        <dbReference type="ARBA" id="ARBA00022490"/>
    </source>
</evidence>
<evidence type="ECO:0000256" key="10">
    <source>
        <dbReference type="ARBA" id="ARBA00022691"/>
    </source>
</evidence>
<evidence type="ECO:0000313" key="20">
    <source>
        <dbReference type="Proteomes" id="UP000034493"/>
    </source>
</evidence>